<evidence type="ECO:0000313" key="3">
    <source>
        <dbReference type="EMBL" id="WKD48871.1"/>
    </source>
</evidence>
<dbReference type="Pfam" id="PF00144">
    <property type="entry name" value="Beta-lactamase"/>
    <property type="match status" value="1"/>
</dbReference>
<sequence length="400" mass="44856">MKRILVVLIVIGLSNFASSAEKQLVRLDGSTISSSQLTNKITQLTNAAQVQGLTVTVFNNGLPVYSEAFGFADLPNKKPLKTTTEMYGASLSKAVFAVLVMKLADQGIIDLDKPLQSYLKEPLWKSQSDGGNAWHKNLGDLRQAPRYRKITARMCLSHTTGLPNWRWFESDHKLRIHFEPGERYSYSAEGMVLLQVVLEKLTGKSVEQLMRETIFIPYGMAMSSYTWQPRFERDYALGHGADGNTFPRDKDNAARAPSTLETTTQDYMRFMTAVLKGDGISAKALKEMFSPQVRIRTKTQFGPGAGEITDRNDDIQLSYGLGWGLFHTKYGWAAFKEGHHDEGFQNFSMIYPEMGTGVLLMSNSNNAEGIFGYLLSATIAEQDFPMHWEGFIPYDQKPPE</sequence>
<dbReference type="PANTHER" id="PTHR43283">
    <property type="entry name" value="BETA-LACTAMASE-RELATED"/>
    <property type="match status" value="1"/>
</dbReference>
<dbReference type="InterPro" id="IPR012338">
    <property type="entry name" value="Beta-lactam/transpept-like"/>
</dbReference>
<gene>
    <name evidence="3" type="ORF">M8T91_13305</name>
</gene>
<dbReference type="EMBL" id="CP098023">
    <property type="protein sequence ID" value="WKD48871.1"/>
    <property type="molecule type" value="Genomic_DNA"/>
</dbReference>
<reference evidence="3 4" key="1">
    <citation type="submission" date="2022-05" db="EMBL/GenBank/DDBJ databases">
        <title>Microbulbifer sp. nov., isolated from sponge.</title>
        <authorList>
            <person name="Gao L."/>
        </authorList>
    </citation>
    <scope>NUCLEOTIDE SEQUENCE [LARGE SCALE GENOMIC DNA]</scope>
    <source>
        <strain evidence="3 4">MI-G</strain>
    </source>
</reference>
<keyword evidence="4" id="KW-1185">Reference proteome</keyword>
<feature type="chain" id="PRO_5046408918" evidence="1">
    <location>
        <begin position="20"/>
        <end position="400"/>
    </location>
</feature>
<dbReference type="InterPro" id="IPR001466">
    <property type="entry name" value="Beta-lactam-related"/>
</dbReference>
<name>A0ABY9EAE4_9GAMM</name>
<evidence type="ECO:0000313" key="4">
    <source>
        <dbReference type="Proteomes" id="UP001321520"/>
    </source>
</evidence>
<evidence type="ECO:0000259" key="2">
    <source>
        <dbReference type="Pfam" id="PF00144"/>
    </source>
</evidence>
<dbReference type="RefSeq" id="WP_301414651.1">
    <property type="nucleotide sequence ID" value="NZ_CP098023.1"/>
</dbReference>
<protein>
    <submittedName>
        <fullName evidence="3">Beta-lactamase family protein</fullName>
    </submittedName>
</protein>
<feature type="domain" description="Beta-lactamase-related" evidence="2">
    <location>
        <begin position="39"/>
        <end position="367"/>
    </location>
</feature>
<feature type="signal peptide" evidence="1">
    <location>
        <begin position="1"/>
        <end position="19"/>
    </location>
</feature>
<dbReference type="InterPro" id="IPR050789">
    <property type="entry name" value="Diverse_Enzym_Activities"/>
</dbReference>
<dbReference type="PANTHER" id="PTHR43283:SF18">
    <property type="match status" value="1"/>
</dbReference>
<dbReference type="Gene3D" id="3.40.710.10">
    <property type="entry name" value="DD-peptidase/beta-lactamase superfamily"/>
    <property type="match status" value="1"/>
</dbReference>
<dbReference type="SUPFAM" id="SSF56601">
    <property type="entry name" value="beta-lactamase/transpeptidase-like"/>
    <property type="match status" value="1"/>
</dbReference>
<proteinExistence type="predicted"/>
<organism evidence="3 4">
    <name type="scientific">Microbulbifer spongiae</name>
    <dbReference type="NCBI Taxonomy" id="2944933"/>
    <lineage>
        <taxon>Bacteria</taxon>
        <taxon>Pseudomonadati</taxon>
        <taxon>Pseudomonadota</taxon>
        <taxon>Gammaproteobacteria</taxon>
        <taxon>Cellvibrionales</taxon>
        <taxon>Microbulbiferaceae</taxon>
        <taxon>Microbulbifer</taxon>
    </lineage>
</organism>
<keyword evidence="1" id="KW-0732">Signal</keyword>
<dbReference type="Proteomes" id="UP001321520">
    <property type="component" value="Chromosome"/>
</dbReference>
<evidence type="ECO:0000256" key="1">
    <source>
        <dbReference type="SAM" id="SignalP"/>
    </source>
</evidence>
<accession>A0ABY9EAE4</accession>